<accession>A0A0E9WQF1</accession>
<proteinExistence type="predicted"/>
<name>A0A0E9WQF1_ANGAN</name>
<protein>
    <submittedName>
        <fullName evidence="1">Uncharacterized protein</fullName>
    </submittedName>
</protein>
<evidence type="ECO:0000313" key="1">
    <source>
        <dbReference type="EMBL" id="JAH91770.1"/>
    </source>
</evidence>
<sequence>MAGLKGHPKMYLGGAKWTERRLGRIMKRGRKQLFGHFVSDIFLPTAFFNRSLVRFATSFVFIVRRCGRLNVIKK</sequence>
<reference evidence="1" key="1">
    <citation type="submission" date="2014-11" db="EMBL/GenBank/DDBJ databases">
        <authorList>
            <person name="Amaro Gonzalez C."/>
        </authorList>
    </citation>
    <scope>NUCLEOTIDE SEQUENCE</scope>
</reference>
<dbReference type="AlphaFoldDB" id="A0A0E9WQF1"/>
<dbReference type="EMBL" id="GBXM01016807">
    <property type="protein sequence ID" value="JAH91770.1"/>
    <property type="molecule type" value="Transcribed_RNA"/>
</dbReference>
<reference evidence="1" key="2">
    <citation type="journal article" date="2015" name="Fish Shellfish Immunol.">
        <title>Early steps in the European eel (Anguilla anguilla)-Vibrio vulnificus interaction in the gills: Role of the RtxA13 toxin.</title>
        <authorList>
            <person name="Callol A."/>
            <person name="Pajuelo D."/>
            <person name="Ebbesson L."/>
            <person name="Teles M."/>
            <person name="MacKenzie S."/>
            <person name="Amaro C."/>
        </authorList>
    </citation>
    <scope>NUCLEOTIDE SEQUENCE</scope>
</reference>
<organism evidence="1">
    <name type="scientific">Anguilla anguilla</name>
    <name type="common">European freshwater eel</name>
    <name type="synonym">Muraena anguilla</name>
    <dbReference type="NCBI Taxonomy" id="7936"/>
    <lineage>
        <taxon>Eukaryota</taxon>
        <taxon>Metazoa</taxon>
        <taxon>Chordata</taxon>
        <taxon>Craniata</taxon>
        <taxon>Vertebrata</taxon>
        <taxon>Euteleostomi</taxon>
        <taxon>Actinopterygii</taxon>
        <taxon>Neopterygii</taxon>
        <taxon>Teleostei</taxon>
        <taxon>Anguilliformes</taxon>
        <taxon>Anguillidae</taxon>
        <taxon>Anguilla</taxon>
    </lineage>
</organism>